<name>A0ACB9SZ60_HOLOL</name>
<evidence type="ECO:0000313" key="1">
    <source>
        <dbReference type="EMBL" id="KAI4459816.1"/>
    </source>
</evidence>
<proteinExistence type="predicted"/>
<gene>
    <name evidence="1" type="ORF">MML48_6g00003758</name>
</gene>
<dbReference type="EMBL" id="CM043020">
    <property type="protein sequence ID" value="KAI4459816.1"/>
    <property type="molecule type" value="Genomic_DNA"/>
</dbReference>
<protein>
    <submittedName>
        <fullName evidence="1">Rap gtpase-activating protein</fullName>
    </submittedName>
</protein>
<keyword evidence="2" id="KW-1185">Reference proteome</keyword>
<organism evidence="1 2">
    <name type="scientific">Holotrichia oblita</name>
    <name type="common">Chafer beetle</name>
    <dbReference type="NCBI Taxonomy" id="644536"/>
    <lineage>
        <taxon>Eukaryota</taxon>
        <taxon>Metazoa</taxon>
        <taxon>Ecdysozoa</taxon>
        <taxon>Arthropoda</taxon>
        <taxon>Hexapoda</taxon>
        <taxon>Insecta</taxon>
        <taxon>Pterygota</taxon>
        <taxon>Neoptera</taxon>
        <taxon>Endopterygota</taxon>
        <taxon>Coleoptera</taxon>
        <taxon>Polyphaga</taxon>
        <taxon>Scarabaeiformia</taxon>
        <taxon>Scarabaeidae</taxon>
        <taxon>Melolonthinae</taxon>
        <taxon>Holotrichia</taxon>
    </lineage>
</organism>
<accession>A0ACB9SZ60</accession>
<evidence type="ECO:0000313" key="2">
    <source>
        <dbReference type="Proteomes" id="UP001056778"/>
    </source>
</evidence>
<reference evidence="1" key="1">
    <citation type="submission" date="2022-04" db="EMBL/GenBank/DDBJ databases">
        <title>Chromosome-scale genome assembly of Holotrichia oblita Faldermann.</title>
        <authorList>
            <person name="Rongchong L."/>
        </authorList>
    </citation>
    <scope>NUCLEOTIDE SEQUENCE</scope>
    <source>
        <strain evidence="1">81SQS9</strain>
    </source>
</reference>
<sequence>MTGKYSVYTVYEGHEIMFHISTLLPYSRDNKQQVERKRHIGNDIVNIVFVDSDDPDAICNQDTHSLFNPTCIKSQFTHIFAVVSVDTHNRYRLSICAEEAVPLFGPSLPCPPVFDNPQLFRDFLLVKLINGEKATFETPTFARKRERTLDMLIKDLYAEHMTDARMCVPLQTMLNRRAFSDVLAETPRHSRVKEDARQIEFVRIGQALKLEAIVRGDAPTSLASAGSTGSVFKRSPWEANCFYPVFPSSVILCADSWGDNRLVIGTEDGMYIVEGKEVMLAENPAILTILDGGWSPHSPSHGDVSVCVGYKNHWDIVHGRTGYSKNLHTVEVTKPHLVTALDLYEDQEVQLLLCYNHTCHFQKVEDSLPSTEFDFHWNSVPTNIVCAFPYIIAFTSNSMEIRLIVNGNLVHTMTMPKLQMVACKNDIFFATTAPEFFPNRTDRLLLDVKQHEQPKYSPPLSPNSSPDARPLRIYRIPLHALTKNSNSDHIDIGKESPPVWKSTEVKLTVPDQPRVSRSATSSPVPPKGKITAIK</sequence>
<dbReference type="Proteomes" id="UP001056778">
    <property type="component" value="Chromosome 6"/>
</dbReference>
<comment type="caution">
    <text evidence="1">The sequence shown here is derived from an EMBL/GenBank/DDBJ whole genome shotgun (WGS) entry which is preliminary data.</text>
</comment>